<protein>
    <recommendedName>
        <fullName evidence="1">HTH-like domain-containing protein</fullName>
    </recommendedName>
</protein>
<dbReference type="Proteomes" id="UP000287439">
    <property type="component" value="Unassembled WGS sequence"/>
</dbReference>
<evidence type="ECO:0000313" key="3">
    <source>
        <dbReference type="Proteomes" id="UP000287439"/>
    </source>
</evidence>
<dbReference type="InterPro" id="IPR025948">
    <property type="entry name" value="HTH-like_dom"/>
</dbReference>
<comment type="caution">
    <text evidence="2">The sequence shown here is derived from an EMBL/GenBank/DDBJ whole genome shotgun (WGS) entry which is preliminary data.</text>
</comment>
<name>A0A430RLC6_THESC</name>
<feature type="domain" description="HTH-like" evidence="1">
    <location>
        <begin position="21"/>
        <end position="73"/>
    </location>
</feature>
<evidence type="ECO:0000313" key="2">
    <source>
        <dbReference type="EMBL" id="RTH18047.1"/>
    </source>
</evidence>
<dbReference type="Pfam" id="PF13276">
    <property type="entry name" value="HTH_21"/>
    <property type="match status" value="1"/>
</dbReference>
<sequence length="137" mass="16134">MLVPPFYTQTPTHNSLHDQGRLKRAIEEVLLEHPEYGYRRITKELQRKGIPVNHKRIHRLLQDFHLFLKRTTRRPKPNPLLRIVLVAGERADLRASLLKRREPEPFELLYTDFTLLPYRGGKAWFLPILDHVTGASP</sequence>
<gene>
    <name evidence="2" type="ORF">CSW41_06785</name>
</gene>
<accession>A0A430RLC6</accession>
<evidence type="ECO:0000259" key="1">
    <source>
        <dbReference type="Pfam" id="PF13276"/>
    </source>
</evidence>
<proteinExistence type="predicted"/>
<organism evidence="2 3">
    <name type="scientific">Thermus scotoductus</name>
    <dbReference type="NCBI Taxonomy" id="37636"/>
    <lineage>
        <taxon>Bacteria</taxon>
        <taxon>Thermotogati</taxon>
        <taxon>Deinococcota</taxon>
        <taxon>Deinococci</taxon>
        <taxon>Thermales</taxon>
        <taxon>Thermaceae</taxon>
        <taxon>Thermus</taxon>
    </lineage>
</organism>
<reference evidence="2 3" key="1">
    <citation type="journal article" date="2019" name="Extremophiles">
        <title>Biogeography of thermophiles and predominance of Thermus scotoductus in domestic water heaters.</title>
        <authorList>
            <person name="Wilpiszeski R.L."/>
            <person name="Zhang Z."/>
            <person name="House C.H."/>
        </authorList>
    </citation>
    <scope>NUCLEOTIDE SEQUENCE [LARGE SCALE GENOMIC DNA]</scope>
    <source>
        <strain evidence="2 3">28_S28</strain>
    </source>
</reference>
<dbReference type="EMBL" id="PELV01000204">
    <property type="protein sequence ID" value="RTH18047.1"/>
    <property type="molecule type" value="Genomic_DNA"/>
</dbReference>
<dbReference type="AlphaFoldDB" id="A0A430RLC6"/>